<proteinExistence type="predicted"/>
<dbReference type="Gene3D" id="2.60.120.10">
    <property type="entry name" value="Jelly Rolls"/>
    <property type="match status" value="1"/>
</dbReference>
<keyword evidence="3" id="KW-1185">Reference proteome</keyword>
<dbReference type="PANTHER" id="PTHR43346">
    <property type="entry name" value="LIGAND BINDING DOMAIN PROTEIN, PUTATIVE (AFU_ORTHOLOGUE AFUA_6G14370)-RELATED"/>
    <property type="match status" value="1"/>
</dbReference>
<evidence type="ECO:0000313" key="2">
    <source>
        <dbReference type="EMBL" id="MBD1371543.1"/>
    </source>
</evidence>
<dbReference type="Proteomes" id="UP000661691">
    <property type="component" value="Unassembled WGS sequence"/>
</dbReference>
<protein>
    <submittedName>
        <fullName evidence="2">Cupin domain-containing protein</fullName>
    </submittedName>
</protein>
<dbReference type="PANTHER" id="PTHR43346:SF1">
    <property type="entry name" value="QUERCETIN 2,3-DIOXYGENASE-RELATED"/>
    <property type="match status" value="1"/>
</dbReference>
<dbReference type="InterPro" id="IPR013096">
    <property type="entry name" value="Cupin_2"/>
</dbReference>
<name>A0A926N8F0_9BACL</name>
<comment type="caution">
    <text evidence="2">The sequence shown here is derived from an EMBL/GenBank/DDBJ whole genome shotgun (WGS) entry which is preliminary data.</text>
</comment>
<reference evidence="2" key="1">
    <citation type="submission" date="2020-09" db="EMBL/GenBank/DDBJ databases">
        <title>A novel bacterium of genus Hazenella, isolated from South China Sea.</title>
        <authorList>
            <person name="Huang H."/>
            <person name="Mo K."/>
            <person name="Hu Y."/>
        </authorList>
    </citation>
    <scope>NUCLEOTIDE SEQUENCE</scope>
    <source>
        <strain evidence="2">IB182357</strain>
    </source>
</reference>
<dbReference type="EMBL" id="JACXAH010000005">
    <property type="protein sequence ID" value="MBD1371543.1"/>
    <property type="molecule type" value="Genomic_DNA"/>
</dbReference>
<dbReference type="AlphaFoldDB" id="A0A926N8F0"/>
<feature type="domain" description="Cupin type-2" evidence="1">
    <location>
        <begin position="196"/>
        <end position="271"/>
    </location>
</feature>
<organism evidence="2 3">
    <name type="scientific">Polycladospora coralii</name>
    <dbReference type="NCBI Taxonomy" id="2771432"/>
    <lineage>
        <taxon>Bacteria</taxon>
        <taxon>Bacillati</taxon>
        <taxon>Bacillota</taxon>
        <taxon>Bacilli</taxon>
        <taxon>Bacillales</taxon>
        <taxon>Thermoactinomycetaceae</taxon>
        <taxon>Polycladospora</taxon>
    </lineage>
</organism>
<evidence type="ECO:0000313" key="3">
    <source>
        <dbReference type="Proteomes" id="UP000661691"/>
    </source>
</evidence>
<evidence type="ECO:0000259" key="1">
    <source>
        <dbReference type="Pfam" id="PF07883"/>
    </source>
</evidence>
<gene>
    <name evidence="2" type="ORF">IC620_04130</name>
</gene>
<dbReference type="InterPro" id="IPR052538">
    <property type="entry name" value="Flavonoid_dioxygenase-like"/>
</dbReference>
<dbReference type="SUPFAM" id="SSF51182">
    <property type="entry name" value="RmlC-like cupins"/>
    <property type="match status" value="1"/>
</dbReference>
<dbReference type="InterPro" id="IPR014710">
    <property type="entry name" value="RmlC-like_jellyroll"/>
</dbReference>
<accession>A0A926N8F0</accession>
<sequence length="291" mass="33213">MYPMYNGNPNPYPVNFHIDEPEDHYILEAIAGEIQSGENALRLYRGLTASAPNGEHEYAIREAIEGAKDQVNQFKQIYKLLIGKEPHTHEAGHLSDQNYQAGIRKAYQAAVKDYEQSRNRFLRTKNKAIQDLFLRACYQHARNVQRFHPLMIHREEKVALKDYGKKPYVVNIDQATKQNQTYRTAIWTGEHLQVTLMSIDVGDDIGLEVHPDTDQFLRIEQGQGLVQMGKQKDQLDFKAEAYDGFAIMVPAGTWHNVVNTGNQPMKLYAIYGPPEHPFGTVDQTKADAEND</sequence>
<dbReference type="Pfam" id="PF07883">
    <property type="entry name" value="Cupin_2"/>
    <property type="match status" value="1"/>
</dbReference>
<dbReference type="InterPro" id="IPR011051">
    <property type="entry name" value="RmlC_Cupin_sf"/>
</dbReference>
<dbReference type="CDD" id="cd02223">
    <property type="entry name" value="cupin_Bh2720-like"/>
    <property type="match status" value="1"/>
</dbReference>